<evidence type="ECO:0000256" key="11">
    <source>
        <dbReference type="ARBA" id="ARBA00029774"/>
    </source>
</evidence>
<dbReference type="PANTHER" id="PTHR17490:SF16">
    <property type="entry name" value="THREONYLCARBAMOYL-AMP SYNTHASE"/>
    <property type="match status" value="1"/>
</dbReference>
<reference evidence="16" key="1">
    <citation type="journal article" date="2019" name="Int. J. Syst. Evol. Microbiol.">
        <title>The Global Catalogue of Microorganisms (GCM) 10K type strain sequencing project: providing services to taxonomists for standard genome sequencing and annotation.</title>
        <authorList>
            <consortium name="The Broad Institute Genomics Platform"/>
            <consortium name="The Broad Institute Genome Sequencing Center for Infectious Disease"/>
            <person name="Wu L."/>
            <person name="Ma J."/>
        </authorList>
    </citation>
    <scope>NUCLEOTIDE SEQUENCE [LARGE SCALE GENOMIC DNA]</scope>
    <source>
        <strain evidence="16">CCM 7282</strain>
    </source>
</reference>
<comment type="function">
    <text evidence="13">Required for the formation of a threonylcarbamoyl group on adenosine at position 37 (t(6)A37) in tRNAs that read codons beginning with adenine.</text>
</comment>
<keyword evidence="10 13" id="KW-0067">ATP-binding</keyword>
<keyword evidence="5 13" id="KW-0963">Cytoplasm</keyword>
<evidence type="ECO:0000256" key="3">
    <source>
        <dbReference type="ARBA" id="ARBA00012584"/>
    </source>
</evidence>
<accession>A0ABQ1NVU1</accession>
<evidence type="ECO:0000256" key="2">
    <source>
        <dbReference type="ARBA" id="ARBA00007663"/>
    </source>
</evidence>
<evidence type="ECO:0000256" key="9">
    <source>
        <dbReference type="ARBA" id="ARBA00022741"/>
    </source>
</evidence>
<evidence type="ECO:0000256" key="7">
    <source>
        <dbReference type="ARBA" id="ARBA00022694"/>
    </source>
</evidence>
<dbReference type="NCBIfam" id="TIGR00057">
    <property type="entry name" value="L-threonylcarbamoyladenylate synthase"/>
    <property type="match status" value="1"/>
</dbReference>
<dbReference type="EMBL" id="BMCJ01000002">
    <property type="protein sequence ID" value="GGC86083.1"/>
    <property type="molecule type" value="Genomic_DNA"/>
</dbReference>
<comment type="catalytic activity">
    <reaction evidence="12 13">
        <text>L-threonine + hydrogencarbonate + ATP = L-threonylcarbamoyladenylate + diphosphate + H2O</text>
        <dbReference type="Rhea" id="RHEA:36407"/>
        <dbReference type="ChEBI" id="CHEBI:15377"/>
        <dbReference type="ChEBI" id="CHEBI:17544"/>
        <dbReference type="ChEBI" id="CHEBI:30616"/>
        <dbReference type="ChEBI" id="CHEBI:33019"/>
        <dbReference type="ChEBI" id="CHEBI:57926"/>
        <dbReference type="ChEBI" id="CHEBI:73682"/>
        <dbReference type="EC" id="2.7.7.87"/>
    </reaction>
</comment>
<name>A0ABQ1NVU1_9BACI</name>
<organism evidence="15 16">
    <name type="scientific">Thalassobacillus devorans</name>
    <dbReference type="NCBI Taxonomy" id="279813"/>
    <lineage>
        <taxon>Bacteria</taxon>
        <taxon>Bacillati</taxon>
        <taxon>Bacillota</taxon>
        <taxon>Bacilli</taxon>
        <taxon>Bacillales</taxon>
        <taxon>Bacillaceae</taxon>
        <taxon>Thalassobacillus</taxon>
    </lineage>
</organism>
<evidence type="ECO:0000313" key="15">
    <source>
        <dbReference type="EMBL" id="GGC86083.1"/>
    </source>
</evidence>
<comment type="similarity">
    <text evidence="2 13">Belongs to the SUA5 family.</text>
</comment>
<dbReference type="InterPro" id="IPR010923">
    <property type="entry name" value="T(6)A37_SUA5"/>
</dbReference>
<dbReference type="InterPro" id="IPR038385">
    <property type="entry name" value="Sua5/YwlC_C"/>
</dbReference>
<dbReference type="Pfam" id="PF01300">
    <property type="entry name" value="Sua5_yciO_yrdC"/>
    <property type="match status" value="1"/>
</dbReference>
<evidence type="ECO:0000256" key="4">
    <source>
        <dbReference type="ARBA" id="ARBA00015492"/>
    </source>
</evidence>
<dbReference type="PIRSF" id="PIRSF004930">
    <property type="entry name" value="Tln_factor_SUA5"/>
    <property type="match status" value="1"/>
</dbReference>
<feature type="domain" description="YrdC-like" evidence="14">
    <location>
        <begin position="20"/>
        <end position="206"/>
    </location>
</feature>
<keyword evidence="9 13" id="KW-0547">Nucleotide-binding</keyword>
<keyword evidence="7 13" id="KW-0819">tRNA processing</keyword>
<dbReference type="Proteomes" id="UP000619534">
    <property type="component" value="Unassembled WGS sequence"/>
</dbReference>
<dbReference type="RefSeq" id="WP_308789086.1">
    <property type="nucleotide sequence ID" value="NZ_BMCJ01000002.1"/>
</dbReference>
<gene>
    <name evidence="15" type="ORF">GCM10007216_16030</name>
</gene>
<evidence type="ECO:0000256" key="10">
    <source>
        <dbReference type="ARBA" id="ARBA00022840"/>
    </source>
</evidence>
<evidence type="ECO:0000256" key="6">
    <source>
        <dbReference type="ARBA" id="ARBA00022679"/>
    </source>
</evidence>
<dbReference type="PANTHER" id="PTHR17490">
    <property type="entry name" value="SUA5"/>
    <property type="match status" value="1"/>
</dbReference>
<dbReference type="PROSITE" id="PS51163">
    <property type="entry name" value="YRDC"/>
    <property type="match status" value="1"/>
</dbReference>
<dbReference type="InterPro" id="IPR006070">
    <property type="entry name" value="Sua5-like_dom"/>
</dbReference>
<dbReference type="Gene3D" id="3.40.50.11030">
    <property type="entry name" value="Threonylcarbamoyl-AMP synthase, C-terminal domain"/>
    <property type="match status" value="1"/>
</dbReference>
<dbReference type="InterPro" id="IPR017945">
    <property type="entry name" value="DHBP_synth_RibB-like_a/b_dom"/>
</dbReference>
<evidence type="ECO:0000313" key="16">
    <source>
        <dbReference type="Proteomes" id="UP000619534"/>
    </source>
</evidence>
<dbReference type="Pfam" id="PF03481">
    <property type="entry name" value="Sua5_C"/>
    <property type="match status" value="1"/>
</dbReference>
<proteinExistence type="inferred from homology"/>
<dbReference type="EC" id="2.7.7.87" evidence="3 13"/>
<sequence>MMPAETKVWKIDPMRIDAHQNDINRAAELLKQQEVVAFPTETVYGLGADATSEQAVRRIFEAKGRPSDNPLIVHVAQPEQVHQLVTEIPEMAKKLMEAFMPGPLTLVMDSSGAAAPNVTAGLSTVAVRIPDHPVALALLEACEVPLAAPSANRSGRPSPTTADHVYQDLNGRIAGLIDGGATGVGLESTVVDCTSEIPIILRPGGITRQQMEEAVGTTMMDPALASHQEAPKSPGMKYTHYAPEAPLWLIDGDDQFFKDQLYTIEQDGSRVGIIASNELAEQLPGQRVLACGSRANLKEIAVHLYSALREFKKADVDVILCEAFPEEDYGEAIMNRLQKAAVKKINQF</sequence>
<evidence type="ECO:0000256" key="12">
    <source>
        <dbReference type="ARBA" id="ARBA00048366"/>
    </source>
</evidence>
<evidence type="ECO:0000259" key="14">
    <source>
        <dbReference type="PROSITE" id="PS51163"/>
    </source>
</evidence>
<dbReference type="Gene3D" id="3.90.870.10">
    <property type="entry name" value="DHBP synthase"/>
    <property type="match status" value="1"/>
</dbReference>
<keyword evidence="8 13" id="KW-0548">Nucleotidyltransferase</keyword>
<dbReference type="InterPro" id="IPR005145">
    <property type="entry name" value="Sua5_C"/>
</dbReference>
<evidence type="ECO:0000256" key="8">
    <source>
        <dbReference type="ARBA" id="ARBA00022695"/>
    </source>
</evidence>
<keyword evidence="16" id="KW-1185">Reference proteome</keyword>
<evidence type="ECO:0000256" key="5">
    <source>
        <dbReference type="ARBA" id="ARBA00022490"/>
    </source>
</evidence>
<comment type="caution">
    <text evidence="15">The sequence shown here is derived from an EMBL/GenBank/DDBJ whole genome shotgun (WGS) entry which is preliminary data.</text>
</comment>
<protein>
    <recommendedName>
        <fullName evidence="4 13">Threonylcarbamoyl-AMP synthase</fullName>
        <shortName evidence="13">TC-AMP synthase</shortName>
        <ecNumber evidence="3 13">2.7.7.87</ecNumber>
    </recommendedName>
    <alternativeName>
        <fullName evidence="11 13">L-threonylcarbamoyladenylate synthase</fullName>
    </alternativeName>
</protein>
<evidence type="ECO:0000256" key="1">
    <source>
        <dbReference type="ARBA" id="ARBA00004496"/>
    </source>
</evidence>
<evidence type="ECO:0000256" key="13">
    <source>
        <dbReference type="PIRNR" id="PIRNR004930"/>
    </source>
</evidence>
<comment type="subcellular location">
    <subcellularLocation>
        <location evidence="1 13">Cytoplasm</location>
    </subcellularLocation>
</comment>
<keyword evidence="6 13" id="KW-0808">Transferase</keyword>
<dbReference type="SUPFAM" id="SSF55821">
    <property type="entry name" value="YrdC/RibB"/>
    <property type="match status" value="1"/>
</dbReference>
<dbReference type="InterPro" id="IPR050156">
    <property type="entry name" value="TC-AMP_synthase_SUA5"/>
</dbReference>